<reference evidence="1" key="1">
    <citation type="submission" date="2021-03" db="EMBL/GenBank/DDBJ databases">
        <title>Comamonas denitrificans.</title>
        <authorList>
            <person name="Finster K."/>
        </authorList>
    </citation>
    <scope>NUCLEOTIDE SEQUENCE</scope>
    <source>
        <strain evidence="1">MM2021_4</strain>
    </source>
</reference>
<proteinExistence type="predicted"/>
<organism evidence="1 2">
    <name type="scientific">Comamonas denitrificans</name>
    <dbReference type="NCBI Taxonomy" id="117506"/>
    <lineage>
        <taxon>Bacteria</taxon>
        <taxon>Pseudomonadati</taxon>
        <taxon>Pseudomonadota</taxon>
        <taxon>Betaproteobacteria</taxon>
        <taxon>Burkholderiales</taxon>
        <taxon>Comamonadaceae</taxon>
        <taxon>Comamonas</taxon>
    </lineage>
</organism>
<dbReference type="Proteomes" id="UP000664731">
    <property type="component" value="Unassembled WGS sequence"/>
</dbReference>
<gene>
    <name evidence="1" type="ORF">J1777_10885</name>
</gene>
<dbReference type="AlphaFoldDB" id="A0A939KAX0"/>
<comment type="caution">
    <text evidence="1">The sequence shown here is derived from an EMBL/GenBank/DDBJ whole genome shotgun (WGS) entry which is preliminary data.</text>
</comment>
<name>A0A939KAX0_9BURK</name>
<dbReference type="EMBL" id="JAFNME010000024">
    <property type="protein sequence ID" value="MBO1250320.1"/>
    <property type="molecule type" value="Genomic_DNA"/>
</dbReference>
<evidence type="ECO:0000313" key="2">
    <source>
        <dbReference type="Proteomes" id="UP000664731"/>
    </source>
</evidence>
<protein>
    <recommendedName>
        <fullName evidence="3">DUF2946 domain-containing protein</fullName>
    </recommendedName>
</protein>
<evidence type="ECO:0008006" key="3">
    <source>
        <dbReference type="Google" id="ProtNLM"/>
    </source>
</evidence>
<accession>A0A939KAX0</accession>
<keyword evidence="2" id="KW-1185">Reference proteome</keyword>
<dbReference type="RefSeq" id="WP_207575718.1">
    <property type="nucleotide sequence ID" value="NZ_JAFNME010000024.1"/>
</dbReference>
<sequence length="143" mass="15154">MFECLRRRHRHLRTWVLGLFAALWLVALSSAAPTRMALPLLANGGQASFSMAEMGFCGMPPQADEWAAWLGEDPGADPSSTPSAHSPACLLCIAMAAPGPLRLPLYRPPLLGALPLLGNPDAPLHGWLAQAPLPARGPPLLHG</sequence>
<evidence type="ECO:0000313" key="1">
    <source>
        <dbReference type="EMBL" id="MBO1250320.1"/>
    </source>
</evidence>